<dbReference type="AlphaFoldDB" id="A0A8J9UJP8"/>
<sequence>MVIYSKLSSSITVVWILGKKQPKPLERESVDYILTEFEVIFNFEGVSSKGYISGGGILQNHINLTFVFTNTTSLSFQFYLYGVPSSLFGLKGNSFNLSESFVDLC</sequence>
<evidence type="ECO:0000313" key="1">
    <source>
        <dbReference type="EMBL" id="CAH0714887.1"/>
    </source>
</evidence>
<gene>
    <name evidence="1" type="ORF">BINO364_LOCUS1895</name>
</gene>
<protein>
    <submittedName>
        <fullName evidence="1">Uncharacterized protein</fullName>
    </submittedName>
</protein>
<name>A0A8J9UJP8_9NEOP</name>
<reference evidence="1" key="1">
    <citation type="submission" date="2021-12" db="EMBL/GenBank/DDBJ databases">
        <authorList>
            <person name="Martin H S."/>
        </authorList>
    </citation>
    <scope>NUCLEOTIDE SEQUENCE</scope>
</reference>
<proteinExistence type="predicted"/>
<keyword evidence="2" id="KW-1185">Reference proteome</keyword>
<dbReference type="EMBL" id="OV170230">
    <property type="protein sequence ID" value="CAH0714887.1"/>
    <property type="molecule type" value="Genomic_DNA"/>
</dbReference>
<feature type="non-terminal residue" evidence="1">
    <location>
        <position position="105"/>
    </location>
</feature>
<evidence type="ECO:0000313" key="2">
    <source>
        <dbReference type="Proteomes" id="UP000838878"/>
    </source>
</evidence>
<dbReference type="OrthoDB" id="7324790at2759"/>
<accession>A0A8J9UJP8</accession>
<dbReference type="Proteomes" id="UP000838878">
    <property type="component" value="Chromosome 10"/>
</dbReference>
<organism evidence="1 2">
    <name type="scientific">Brenthis ino</name>
    <name type="common">lesser marbled fritillary</name>
    <dbReference type="NCBI Taxonomy" id="405034"/>
    <lineage>
        <taxon>Eukaryota</taxon>
        <taxon>Metazoa</taxon>
        <taxon>Ecdysozoa</taxon>
        <taxon>Arthropoda</taxon>
        <taxon>Hexapoda</taxon>
        <taxon>Insecta</taxon>
        <taxon>Pterygota</taxon>
        <taxon>Neoptera</taxon>
        <taxon>Endopterygota</taxon>
        <taxon>Lepidoptera</taxon>
        <taxon>Glossata</taxon>
        <taxon>Ditrysia</taxon>
        <taxon>Papilionoidea</taxon>
        <taxon>Nymphalidae</taxon>
        <taxon>Heliconiinae</taxon>
        <taxon>Argynnini</taxon>
        <taxon>Brenthis</taxon>
    </lineage>
</organism>